<evidence type="ECO:0008006" key="4">
    <source>
        <dbReference type="Google" id="ProtNLM"/>
    </source>
</evidence>
<dbReference type="EMBL" id="NHYE01001139">
    <property type="protein sequence ID" value="PPQ98211.1"/>
    <property type="molecule type" value="Genomic_DNA"/>
</dbReference>
<name>A0A409Y5H5_9AGAR</name>
<protein>
    <recommendedName>
        <fullName evidence="4">F-box domain-containing protein</fullName>
    </recommendedName>
</protein>
<accession>A0A409Y5H5</accession>
<evidence type="ECO:0000313" key="2">
    <source>
        <dbReference type="EMBL" id="PPQ98211.1"/>
    </source>
</evidence>
<dbReference type="AlphaFoldDB" id="A0A409Y5H5"/>
<dbReference type="InParanoid" id="A0A409Y5H5"/>
<feature type="compositionally biased region" description="Acidic residues" evidence="1">
    <location>
        <begin position="429"/>
        <end position="444"/>
    </location>
</feature>
<feature type="compositionally biased region" description="Acidic residues" evidence="1">
    <location>
        <begin position="470"/>
        <end position="488"/>
    </location>
</feature>
<dbReference type="OrthoDB" id="3258555at2759"/>
<proteinExistence type="predicted"/>
<dbReference type="Proteomes" id="UP000284706">
    <property type="component" value="Unassembled WGS sequence"/>
</dbReference>
<evidence type="ECO:0000256" key="1">
    <source>
        <dbReference type="SAM" id="MobiDB-lite"/>
    </source>
</evidence>
<evidence type="ECO:0000313" key="3">
    <source>
        <dbReference type="Proteomes" id="UP000284706"/>
    </source>
</evidence>
<comment type="caution">
    <text evidence="2">The sequence shown here is derived from an EMBL/GenBank/DDBJ whole genome shotgun (WGS) entry which is preliminary data.</text>
</comment>
<reference evidence="2 3" key="1">
    <citation type="journal article" date="2018" name="Evol. Lett.">
        <title>Horizontal gene cluster transfer increased hallucinogenic mushroom diversity.</title>
        <authorList>
            <person name="Reynolds H.T."/>
            <person name="Vijayakumar V."/>
            <person name="Gluck-Thaler E."/>
            <person name="Korotkin H.B."/>
            <person name="Matheny P.B."/>
            <person name="Slot J.C."/>
        </authorList>
    </citation>
    <scope>NUCLEOTIDE SEQUENCE [LARGE SCALE GENOMIC DNA]</scope>
    <source>
        <strain evidence="2 3">SRW20</strain>
    </source>
</reference>
<sequence length="495" mass="56809">MANASLLDGISSLRKPFSQPPPEIIHMIFERTVPPYFLLDSSASFCLNPIWCKVQKQKKAIVEVCRPWYNVGLPFLWEDIVILRVQELRSLLFVLKDSPHRLRHLVKRVEIHCYIPFWYAAHFTQQLQQLFAVCPRISSCSYLSQCLPPPLIHSALENATTITQLCLSNGLSMEILGPLLRSLSPFLVSLSFHVPPELIQNFSELPKCHLRVLKELTIWVGHAASNNLDSLSLHRWFEIPHLKQLTFCLGPERTHHTPDVALRRFCQEYGARLSFLQIHSTMLWNDFTNSQALLELCPVLEHLVIYGGLFRNSDAIYHPNIRWLDVWFNDIEQKYDQELNLRLNDLVNNKFSLSKFPLLKGVRLLQHTYAFPYNLPLMLPPDLVSNVEDRLRVAFLDFEMRHDLGKVYFVSNDWVSAMGSNAYSKEPDSMELDSDDDGYDEESESAWSPSSGYDTDAGAFSDTDSSLVASEDDSESNGQEDMDLDALEMDIPIFD</sequence>
<gene>
    <name evidence="2" type="ORF">CVT26_003464</name>
</gene>
<organism evidence="2 3">
    <name type="scientific">Gymnopilus dilepis</name>
    <dbReference type="NCBI Taxonomy" id="231916"/>
    <lineage>
        <taxon>Eukaryota</taxon>
        <taxon>Fungi</taxon>
        <taxon>Dikarya</taxon>
        <taxon>Basidiomycota</taxon>
        <taxon>Agaricomycotina</taxon>
        <taxon>Agaricomycetes</taxon>
        <taxon>Agaricomycetidae</taxon>
        <taxon>Agaricales</taxon>
        <taxon>Agaricineae</taxon>
        <taxon>Hymenogastraceae</taxon>
        <taxon>Gymnopilus</taxon>
    </lineage>
</organism>
<keyword evidence="3" id="KW-1185">Reference proteome</keyword>
<feature type="region of interest" description="Disordered" evidence="1">
    <location>
        <begin position="425"/>
        <end position="495"/>
    </location>
</feature>